<dbReference type="Proteomes" id="UP001172681">
    <property type="component" value="Unassembled WGS sequence"/>
</dbReference>
<feature type="region of interest" description="Disordered" evidence="1">
    <location>
        <begin position="179"/>
        <end position="199"/>
    </location>
</feature>
<sequence>MPYSTTKQCFNFANTKGATGKVGIFARFMVHVVTMGANFLRVFSVAKVSDLKFEGLETIKFVPSQQYILDSVLDEPVRKQLERKWFKKNIYMITGVKVARGPWVKLSGKEATMSKVGLAALMKQAGVRVEGEIAVKVTDGVSWIGGSDFIFAIQLREMFFKSRSQTVNSKIVHGGEVMGMRPVGERKPDEDEKEAPNKTLSEVDELVPRSIKMGRNEVDANCFDLKTDLAKDEDDEDDEDDEGDGDDCVCVYGVNRDSDN</sequence>
<keyword evidence="3" id="KW-1185">Reference proteome</keyword>
<dbReference type="AlphaFoldDB" id="A0AA38Y621"/>
<evidence type="ECO:0000313" key="2">
    <source>
        <dbReference type="EMBL" id="KAJ9636531.1"/>
    </source>
</evidence>
<organism evidence="2 3">
    <name type="scientific">Knufia peltigerae</name>
    <dbReference type="NCBI Taxonomy" id="1002370"/>
    <lineage>
        <taxon>Eukaryota</taxon>
        <taxon>Fungi</taxon>
        <taxon>Dikarya</taxon>
        <taxon>Ascomycota</taxon>
        <taxon>Pezizomycotina</taxon>
        <taxon>Eurotiomycetes</taxon>
        <taxon>Chaetothyriomycetidae</taxon>
        <taxon>Chaetothyriales</taxon>
        <taxon>Trichomeriaceae</taxon>
        <taxon>Knufia</taxon>
    </lineage>
</organism>
<comment type="caution">
    <text evidence="2">The sequence shown here is derived from an EMBL/GenBank/DDBJ whole genome shotgun (WGS) entry which is preliminary data.</text>
</comment>
<feature type="compositionally biased region" description="Acidic residues" evidence="1">
    <location>
        <begin position="231"/>
        <end position="247"/>
    </location>
</feature>
<evidence type="ECO:0000313" key="3">
    <source>
        <dbReference type="Proteomes" id="UP001172681"/>
    </source>
</evidence>
<feature type="region of interest" description="Disordered" evidence="1">
    <location>
        <begin position="228"/>
        <end position="260"/>
    </location>
</feature>
<name>A0AA38Y621_9EURO</name>
<dbReference type="EMBL" id="JAPDRN010000029">
    <property type="protein sequence ID" value="KAJ9636531.1"/>
    <property type="molecule type" value="Genomic_DNA"/>
</dbReference>
<reference evidence="2" key="1">
    <citation type="submission" date="2022-10" db="EMBL/GenBank/DDBJ databases">
        <title>Culturing micro-colonial fungi from biological soil crusts in the Mojave desert and describing Neophaeococcomyces mojavensis, and introducing the new genera and species Taxawa tesnikishii.</title>
        <authorList>
            <person name="Kurbessoian T."/>
            <person name="Stajich J.E."/>
        </authorList>
    </citation>
    <scope>NUCLEOTIDE SEQUENCE</scope>
    <source>
        <strain evidence="2">TK_35</strain>
    </source>
</reference>
<feature type="compositionally biased region" description="Basic and acidic residues" evidence="1">
    <location>
        <begin position="183"/>
        <end position="196"/>
    </location>
</feature>
<proteinExistence type="predicted"/>
<accession>A0AA38Y621</accession>
<gene>
    <name evidence="2" type="ORF">H2204_005364</name>
</gene>
<evidence type="ECO:0000256" key="1">
    <source>
        <dbReference type="SAM" id="MobiDB-lite"/>
    </source>
</evidence>
<protein>
    <submittedName>
        <fullName evidence="2">Uncharacterized protein</fullName>
    </submittedName>
</protein>